<accession>A0ABP3L3H0</accession>
<evidence type="ECO:0000313" key="3">
    <source>
        <dbReference type="Proteomes" id="UP001499895"/>
    </source>
</evidence>
<dbReference type="SUPFAM" id="SSF50800">
    <property type="entry name" value="PK beta-barrel domain-like"/>
    <property type="match status" value="1"/>
</dbReference>
<name>A0ABP3L3H0_9ACTN</name>
<dbReference type="Pfam" id="PF03473">
    <property type="entry name" value="MOSC"/>
    <property type="match status" value="1"/>
</dbReference>
<protein>
    <submittedName>
        <fullName evidence="2">MOSC domain-containing protein</fullName>
    </submittedName>
</protein>
<sequence length="254" mass="27849">MPGSAGTVAQMWRYPVKSMGGERITVAELSEHGIAGDRTRAVFDVTAGKLLSAKKEPRLLLATARTCPSEGVLVTLPGQAELSVDDPELTTRLSDWLDRKAELVQPVAGMSAVFEKPDPEDESLAKDLSTQPGLFFDTKSTLHVLTTSSLRAARLLHPDGDWDVRRFRPNIVVRTVGHGYPEESWTGRTIRIGDATAWVRKPTPRCAMTTREQRGLPADREIHRVLARHRKNVLGALVHPEGTARLLVGDPVVA</sequence>
<dbReference type="Pfam" id="PF03476">
    <property type="entry name" value="MOSC_N"/>
    <property type="match status" value="1"/>
</dbReference>
<dbReference type="InterPro" id="IPR005303">
    <property type="entry name" value="MOCOS_middle"/>
</dbReference>
<dbReference type="PROSITE" id="PS51340">
    <property type="entry name" value="MOSC"/>
    <property type="match status" value="1"/>
</dbReference>
<evidence type="ECO:0000313" key="2">
    <source>
        <dbReference type="EMBL" id="GAA0490704.1"/>
    </source>
</evidence>
<dbReference type="RefSeq" id="WP_344096713.1">
    <property type="nucleotide sequence ID" value="NZ_BAAAHB010000117.1"/>
</dbReference>
<proteinExistence type="predicted"/>
<organism evidence="2 3">
    <name type="scientific">Streptomyces stramineus</name>
    <dbReference type="NCBI Taxonomy" id="173861"/>
    <lineage>
        <taxon>Bacteria</taxon>
        <taxon>Bacillati</taxon>
        <taxon>Actinomycetota</taxon>
        <taxon>Actinomycetes</taxon>
        <taxon>Kitasatosporales</taxon>
        <taxon>Streptomycetaceae</taxon>
        <taxon>Streptomyces</taxon>
    </lineage>
</organism>
<dbReference type="EMBL" id="BAAAHB010000117">
    <property type="protein sequence ID" value="GAA0490704.1"/>
    <property type="molecule type" value="Genomic_DNA"/>
</dbReference>
<evidence type="ECO:0000259" key="1">
    <source>
        <dbReference type="PROSITE" id="PS51340"/>
    </source>
</evidence>
<reference evidence="3" key="1">
    <citation type="journal article" date="2019" name="Int. J. Syst. Evol. Microbiol.">
        <title>The Global Catalogue of Microorganisms (GCM) 10K type strain sequencing project: providing services to taxonomists for standard genome sequencing and annotation.</title>
        <authorList>
            <consortium name="The Broad Institute Genomics Platform"/>
            <consortium name="The Broad Institute Genome Sequencing Center for Infectious Disease"/>
            <person name="Wu L."/>
            <person name="Ma J."/>
        </authorList>
    </citation>
    <scope>NUCLEOTIDE SEQUENCE [LARGE SCALE GENOMIC DNA]</scope>
    <source>
        <strain evidence="3">JCM 10649</strain>
    </source>
</reference>
<gene>
    <name evidence="2" type="ORF">GCM10009544_59500</name>
</gene>
<feature type="domain" description="MOSC" evidence="1">
    <location>
        <begin position="110"/>
        <end position="254"/>
    </location>
</feature>
<keyword evidence="3" id="KW-1185">Reference proteome</keyword>
<dbReference type="InterPro" id="IPR005302">
    <property type="entry name" value="MoCF_Sase_C"/>
</dbReference>
<comment type="caution">
    <text evidence="2">The sequence shown here is derived from an EMBL/GenBank/DDBJ whole genome shotgun (WGS) entry which is preliminary data.</text>
</comment>
<dbReference type="InterPro" id="IPR011037">
    <property type="entry name" value="Pyrv_Knase-like_insert_dom_sf"/>
</dbReference>
<dbReference type="Proteomes" id="UP001499895">
    <property type="component" value="Unassembled WGS sequence"/>
</dbReference>